<dbReference type="InterPro" id="IPR027012">
    <property type="entry name" value="Enkurin_dom"/>
</dbReference>
<accession>A0A834I8X5</accession>
<comment type="caution">
    <text evidence="9">The sequence shown here is derived from an EMBL/GenBank/DDBJ whole genome shotgun (WGS) entry which is preliminary data.</text>
</comment>
<evidence type="ECO:0000256" key="2">
    <source>
        <dbReference type="ARBA" id="ARBA00004245"/>
    </source>
</evidence>
<evidence type="ECO:0000259" key="8">
    <source>
        <dbReference type="PROSITE" id="PS51665"/>
    </source>
</evidence>
<evidence type="ECO:0000313" key="9">
    <source>
        <dbReference type="EMBL" id="KAF7273580.1"/>
    </source>
</evidence>
<dbReference type="GO" id="GO:0001669">
    <property type="term" value="C:acrosomal vesicle"/>
    <property type="evidence" value="ECO:0007669"/>
    <property type="project" value="TreeGrafter"/>
</dbReference>
<feature type="region of interest" description="Disordered" evidence="7">
    <location>
        <begin position="53"/>
        <end position="84"/>
    </location>
</feature>
<evidence type="ECO:0000256" key="4">
    <source>
        <dbReference type="ARBA" id="ARBA00023212"/>
    </source>
</evidence>
<protein>
    <recommendedName>
        <fullName evidence="8">Enkurin domain-containing protein</fullName>
    </recommendedName>
</protein>
<dbReference type="PANTHER" id="PTHR21490">
    <property type="entry name" value="ENKURIN-RELATED"/>
    <property type="match status" value="1"/>
</dbReference>
<feature type="coiled-coil region" evidence="6">
    <location>
        <begin position="207"/>
        <end position="264"/>
    </location>
</feature>
<reference evidence="9" key="1">
    <citation type="submission" date="2020-08" db="EMBL/GenBank/DDBJ databases">
        <title>Genome sequencing and assembly of the red palm weevil Rhynchophorus ferrugineus.</title>
        <authorList>
            <person name="Dias G.B."/>
            <person name="Bergman C.M."/>
            <person name="Manee M."/>
        </authorList>
    </citation>
    <scope>NUCLEOTIDE SEQUENCE</scope>
    <source>
        <strain evidence="9">AA-2017</strain>
        <tissue evidence="9">Whole larva</tissue>
    </source>
</reference>
<evidence type="ECO:0000256" key="6">
    <source>
        <dbReference type="SAM" id="Coils"/>
    </source>
</evidence>
<dbReference type="InterPro" id="IPR052102">
    <property type="entry name" value="Enkurin_domain-protein"/>
</dbReference>
<dbReference type="GO" id="GO:0005879">
    <property type="term" value="C:axonemal microtubule"/>
    <property type="evidence" value="ECO:0007669"/>
    <property type="project" value="TreeGrafter"/>
</dbReference>
<dbReference type="GO" id="GO:0005516">
    <property type="term" value="F:calmodulin binding"/>
    <property type="evidence" value="ECO:0007669"/>
    <property type="project" value="TreeGrafter"/>
</dbReference>
<organism evidence="9 10">
    <name type="scientific">Rhynchophorus ferrugineus</name>
    <name type="common">Red palm weevil</name>
    <name type="synonym">Curculio ferrugineus</name>
    <dbReference type="NCBI Taxonomy" id="354439"/>
    <lineage>
        <taxon>Eukaryota</taxon>
        <taxon>Metazoa</taxon>
        <taxon>Ecdysozoa</taxon>
        <taxon>Arthropoda</taxon>
        <taxon>Hexapoda</taxon>
        <taxon>Insecta</taxon>
        <taxon>Pterygota</taxon>
        <taxon>Neoptera</taxon>
        <taxon>Endopterygota</taxon>
        <taxon>Coleoptera</taxon>
        <taxon>Polyphaga</taxon>
        <taxon>Cucujiformia</taxon>
        <taxon>Curculionidae</taxon>
        <taxon>Dryophthorinae</taxon>
        <taxon>Rhynchophorus</taxon>
    </lineage>
</organism>
<dbReference type="PROSITE" id="PS51665">
    <property type="entry name" value="ENKURIN"/>
    <property type="match status" value="1"/>
</dbReference>
<proteinExistence type="predicted"/>
<dbReference type="EMBL" id="JAACXV010013365">
    <property type="protein sequence ID" value="KAF7273580.1"/>
    <property type="molecule type" value="Genomic_DNA"/>
</dbReference>
<sequence length="276" mass="32433">MSLIFITNHDENIYNITKTQIDLQKKSPRYKSKFRDKNKNQLHIYAKSVKNHATMGVPQENSPDPQNYLKKKTGKPSYTVNRPEKEEKLCRNLKLPQKQETPLVKDLIDASKQHEKKVMSTKDFIKDNIHSMKTAKPKGTAHKMVIDRGGTTVCPEANGWEPVYLKKPIFGKTPKYLVRFNKIKEKEYQMRKDASGKQQPKCRYIRRDERETLLNGLKQNWEELQKQYQGLPILTDTIPKKIRKSKLEADLKQIEKDIVLVERHPYIYVYSDSDFL</sequence>
<dbReference type="Proteomes" id="UP000625711">
    <property type="component" value="Unassembled WGS sequence"/>
</dbReference>
<name>A0A834I8X5_RHYFE</name>
<dbReference type="AlphaFoldDB" id="A0A834I8X5"/>
<keyword evidence="6" id="KW-0175">Coiled coil</keyword>
<evidence type="ECO:0000256" key="7">
    <source>
        <dbReference type="SAM" id="MobiDB-lite"/>
    </source>
</evidence>
<evidence type="ECO:0000256" key="5">
    <source>
        <dbReference type="ARBA" id="ARBA00023273"/>
    </source>
</evidence>
<evidence type="ECO:0000256" key="3">
    <source>
        <dbReference type="ARBA" id="ARBA00022490"/>
    </source>
</evidence>
<keyword evidence="10" id="KW-1185">Reference proteome</keyword>
<dbReference type="Pfam" id="PF13864">
    <property type="entry name" value="Enkurin"/>
    <property type="match status" value="1"/>
</dbReference>
<keyword evidence="4" id="KW-0206">Cytoskeleton</keyword>
<evidence type="ECO:0000313" key="10">
    <source>
        <dbReference type="Proteomes" id="UP000625711"/>
    </source>
</evidence>
<dbReference type="PANTHER" id="PTHR21490:SF0">
    <property type="entry name" value="ENKURIN"/>
    <property type="match status" value="1"/>
</dbReference>
<dbReference type="OrthoDB" id="2123594at2759"/>
<evidence type="ECO:0000256" key="1">
    <source>
        <dbReference type="ARBA" id="ARBA00004138"/>
    </source>
</evidence>
<comment type="subcellular location">
    <subcellularLocation>
        <location evidence="1">Cell projection</location>
        <location evidence="1">Cilium</location>
    </subcellularLocation>
    <subcellularLocation>
        <location evidence="2">Cytoplasm</location>
        <location evidence="2">Cytoskeleton</location>
    </subcellularLocation>
</comment>
<feature type="domain" description="Enkurin" evidence="8">
    <location>
        <begin position="177"/>
        <end position="269"/>
    </location>
</feature>
<keyword evidence="5" id="KW-0966">Cell projection</keyword>
<gene>
    <name evidence="9" type="ORF">GWI33_013688</name>
</gene>
<keyword evidence="3" id="KW-0963">Cytoplasm</keyword>